<evidence type="ECO:0000256" key="7">
    <source>
        <dbReference type="PROSITE-ProRule" id="PRU10141"/>
    </source>
</evidence>
<dbReference type="GO" id="GO:0005524">
    <property type="term" value="F:ATP binding"/>
    <property type="evidence" value="ECO:0007669"/>
    <property type="project" value="UniProtKB-UniRule"/>
</dbReference>
<evidence type="ECO:0000256" key="1">
    <source>
        <dbReference type="ARBA" id="ARBA00008832"/>
    </source>
</evidence>
<dbReference type="FunFam" id="1.10.510.10:FF:000624">
    <property type="entry name" value="Mitogen-activated protein kinase"/>
    <property type="match status" value="1"/>
</dbReference>
<dbReference type="PROSITE" id="PS00107">
    <property type="entry name" value="PROTEIN_KINASE_ATP"/>
    <property type="match status" value="1"/>
</dbReference>
<dbReference type="PROSITE" id="PS50011">
    <property type="entry name" value="PROTEIN_KINASE_DOM"/>
    <property type="match status" value="1"/>
</dbReference>
<comment type="similarity">
    <text evidence="1">Belongs to the protein kinase superfamily. CMGC Ser/Thr protein kinase family. MAP kinase subfamily.</text>
</comment>
<dbReference type="Pfam" id="PF00069">
    <property type="entry name" value="Pkinase"/>
    <property type="match status" value="1"/>
</dbReference>
<organism evidence="9">
    <name type="scientific">Salvia splendens</name>
    <name type="common">Scarlet sage</name>
    <dbReference type="NCBI Taxonomy" id="180675"/>
    <lineage>
        <taxon>Eukaryota</taxon>
        <taxon>Viridiplantae</taxon>
        <taxon>Streptophyta</taxon>
        <taxon>Embryophyta</taxon>
        <taxon>Tracheophyta</taxon>
        <taxon>Spermatophyta</taxon>
        <taxon>Magnoliopsida</taxon>
        <taxon>eudicotyledons</taxon>
        <taxon>Gunneridae</taxon>
        <taxon>Pentapetalae</taxon>
        <taxon>asterids</taxon>
        <taxon>lamiids</taxon>
        <taxon>Lamiales</taxon>
        <taxon>Lamiaceae</taxon>
        <taxon>Nepetoideae</taxon>
        <taxon>Mentheae</taxon>
        <taxon>Salviinae</taxon>
        <taxon>Salvia</taxon>
        <taxon>Salvia subgen. Calosphace</taxon>
        <taxon>core Calosphace</taxon>
    </lineage>
</organism>
<evidence type="ECO:0000313" key="10">
    <source>
        <dbReference type="Proteomes" id="UP000298416"/>
    </source>
</evidence>
<dbReference type="Gene3D" id="3.30.200.20">
    <property type="entry name" value="Phosphorylase Kinase, domain 1"/>
    <property type="match status" value="1"/>
</dbReference>
<dbReference type="InterPro" id="IPR050117">
    <property type="entry name" value="MAPK"/>
</dbReference>
<keyword evidence="4 7" id="KW-0547">Nucleotide-binding</keyword>
<keyword evidence="6 7" id="KW-0067">ATP-binding</keyword>
<dbReference type="AlphaFoldDB" id="A0A8X8YMU5"/>
<evidence type="ECO:0000313" key="9">
    <source>
        <dbReference type="EMBL" id="KAG6434409.1"/>
    </source>
</evidence>
<proteinExistence type="inferred from homology"/>
<dbReference type="FunFam" id="3.30.200.20:FF:000046">
    <property type="entry name" value="Mitogen-activated protein kinase"/>
    <property type="match status" value="1"/>
</dbReference>
<dbReference type="Pfam" id="PF05633">
    <property type="entry name" value="ROH1-like"/>
    <property type="match status" value="1"/>
</dbReference>
<dbReference type="InterPro" id="IPR000719">
    <property type="entry name" value="Prot_kinase_dom"/>
</dbReference>
<comment type="caution">
    <text evidence="9">The sequence shown here is derived from an EMBL/GenBank/DDBJ whole genome shotgun (WGS) entry which is preliminary data.</text>
</comment>
<gene>
    <name evidence="9" type="ORF">SASPL_106041</name>
</gene>
<feature type="binding site" evidence="7">
    <location>
        <position position="408"/>
    </location>
    <ligand>
        <name>ATP</name>
        <dbReference type="ChEBI" id="CHEBI:30616"/>
    </ligand>
</feature>
<dbReference type="InterPro" id="IPR017441">
    <property type="entry name" value="Protein_kinase_ATP_BS"/>
</dbReference>
<dbReference type="PANTHER" id="PTHR24055">
    <property type="entry name" value="MITOGEN-ACTIVATED PROTEIN KINASE"/>
    <property type="match status" value="1"/>
</dbReference>
<feature type="domain" description="Protein kinase" evidence="8">
    <location>
        <begin position="378"/>
        <end position="656"/>
    </location>
</feature>
<dbReference type="Proteomes" id="UP000298416">
    <property type="component" value="Unassembled WGS sequence"/>
</dbReference>
<dbReference type="InterPro" id="IPR011009">
    <property type="entry name" value="Kinase-like_dom_sf"/>
</dbReference>
<reference evidence="9" key="2">
    <citation type="submission" date="2020-08" db="EMBL/GenBank/DDBJ databases">
        <title>Plant Genome Project.</title>
        <authorList>
            <person name="Zhang R.-G."/>
        </authorList>
    </citation>
    <scope>NUCLEOTIDE SEQUENCE</scope>
    <source>
        <strain evidence="9">Huo1</strain>
        <tissue evidence="9">Leaf</tissue>
    </source>
</reference>
<keyword evidence="3" id="KW-0808">Transferase</keyword>
<dbReference type="GO" id="GO:0004674">
    <property type="term" value="F:protein serine/threonine kinase activity"/>
    <property type="evidence" value="ECO:0007669"/>
    <property type="project" value="UniProtKB-KW"/>
</dbReference>
<dbReference type="EMBL" id="PNBA02000002">
    <property type="protein sequence ID" value="KAG6434409.1"/>
    <property type="molecule type" value="Genomic_DNA"/>
</dbReference>
<keyword evidence="5" id="KW-0418">Kinase</keyword>
<evidence type="ECO:0000256" key="3">
    <source>
        <dbReference type="ARBA" id="ARBA00022679"/>
    </source>
</evidence>
<evidence type="ECO:0000256" key="6">
    <source>
        <dbReference type="ARBA" id="ARBA00022840"/>
    </source>
</evidence>
<keyword evidence="10" id="KW-1185">Reference proteome</keyword>
<protein>
    <recommendedName>
        <fullName evidence="8">Protein kinase domain-containing protein</fullName>
    </recommendedName>
</protein>
<dbReference type="SUPFAM" id="SSF56112">
    <property type="entry name" value="Protein kinase-like (PK-like)"/>
    <property type="match status" value="1"/>
</dbReference>
<sequence length="704" mass="80266">MMLPKGSSLSPKMLDLLNSFEENMAERLRKIKPPGKEDILCLTWMRSAMELLCEIHADIKVLITSLELPVGDWEDKWIDVYLDNSVKLLDICIAFSSEISRLKQGHLFLRCLLHDLESASPKKFIQARSSLDGWKQHMASKNPRLDNIFSVMDSLAQTLDLPKIKNSSKGKVLMRAMYGVKVVTLFICSVFAAAFSGSAKKLMDLPVPETCLWAQAFLDLQTCVNSEIRNSDPDNVLVFLKEVESVDSVVRKVYPIVQDGVENPVEAQVLQKSKSDLEKAAGELCQGLELVAKEVDGFFQVVLTGRDALLSNLRLVGNVFEQGETSLNVQGPPVRRLVFLAMAEYGDDGGILFVTPTHGRRYNQWSVNGNLFEVYSKYFLLRLIGRGDNGIVCEAQNTLTSERVAIKKISNAFGNIYDARRTLHEIRFLLDMDHQNFITCKDIIRPPQRENFEDVYYVYDLMDTNLHQIIQSSQPLTDDHYRCYLYQILRGLKYLHSANILCRPLKPHMVCLNWDHKLKIVCGTYSMPNVATHWYQAPEVLLNCSGHTPAIDIWSLGCILGEMMKREPLFPGRDTGQQFMLITELIGSPDDASLGFLRSNDQRRYLRQFPRYQKQQFSARFPNTAAPGALDLLERMLVFDPNRRITVNEALCHPYFAPCRDINSELVCPKPLAFDYEHPTVTQENIKEFMWRMSVILNPNLHPL</sequence>
<dbReference type="Gene3D" id="1.10.510.10">
    <property type="entry name" value="Transferase(Phosphotransferase) domain 1"/>
    <property type="match status" value="1"/>
</dbReference>
<evidence type="ECO:0000256" key="5">
    <source>
        <dbReference type="ARBA" id="ARBA00022777"/>
    </source>
</evidence>
<reference evidence="9" key="1">
    <citation type="submission" date="2018-01" db="EMBL/GenBank/DDBJ databases">
        <authorList>
            <person name="Mao J.F."/>
        </authorList>
    </citation>
    <scope>NUCLEOTIDE SEQUENCE</scope>
    <source>
        <strain evidence="9">Huo1</strain>
        <tissue evidence="9">Leaf</tissue>
    </source>
</reference>
<name>A0A8X8YMU5_SALSN</name>
<evidence type="ECO:0000256" key="2">
    <source>
        <dbReference type="ARBA" id="ARBA00022527"/>
    </source>
</evidence>
<accession>A0A8X8YMU5</accession>
<evidence type="ECO:0000259" key="8">
    <source>
        <dbReference type="PROSITE" id="PS50011"/>
    </source>
</evidence>
<dbReference type="InterPro" id="IPR008511">
    <property type="entry name" value="ROH1-like"/>
</dbReference>
<keyword evidence="2" id="KW-0723">Serine/threonine-protein kinase</keyword>
<evidence type="ECO:0000256" key="4">
    <source>
        <dbReference type="ARBA" id="ARBA00022741"/>
    </source>
</evidence>